<evidence type="ECO:0000313" key="2">
    <source>
        <dbReference type="EMBL" id="KAG5831564.1"/>
    </source>
</evidence>
<dbReference type="PANTHER" id="PTHR22619">
    <property type="entry name" value="ZINC FINGER SWIM DOMAIN CONTAINING PROTEIN 4, 5, 6"/>
    <property type="match status" value="1"/>
</dbReference>
<dbReference type="EMBL" id="JAFIRN010000018">
    <property type="protein sequence ID" value="KAG5831564.1"/>
    <property type="molecule type" value="Genomic_DNA"/>
</dbReference>
<evidence type="ECO:0000313" key="3">
    <source>
        <dbReference type="Proteomes" id="UP001044222"/>
    </source>
</evidence>
<gene>
    <name evidence="2" type="ORF">ANANG_G00305040</name>
</gene>
<dbReference type="PANTHER" id="PTHR22619:SF1">
    <property type="entry name" value="ZINC FINGER SWIM DOMAIN-CONTAINING PROTEIN 8"/>
    <property type="match status" value="1"/>
</dbReference>
<feature type="compositionally biased region" description="Low complexity" evidence="1">
    <location>
        <begin position="95"/>
        <end position="109"/>
    </location>
</feature>
<feature type="compositionally biased region" description="Polar residues" evidence="1">
    <location>
        <begin position="181"/>
        <end position="191"/>
    </location>
</feature>
<name>A0A9D3LL98_ANGAN</name>
<accession>A0A9D3LL98</accession>
<feature type="compositionally biased region" description="Basic and acidic residues" evidence="1">
    <location>
        <begin position="305"/>
        <end position="314"/>
    </location>
</feature>
<keyword evidence="3" id="KW-1185">Reference proteome</keyword>
<feature type="compositionally biased region" description="Low complexity" evidence="1">
    <location>
        <begin position="255"/>
        <end position="288"/>
    </location>
</feature>
<sequence>MPGDEELGFEAAVAALGMKTTVSEAEHPLLCEGTRREKGDLALALMITYKDDQSKLKSPTPNSSTLLIPHLHLGEAILDKLLDRESQTHKPQTLSSFYSSKPAASSQKSPSKHTAHGGGGARGRVQNTAPQPRRAAAAAGSASVQGVASGARPGSRRGFPGGVQNAAAGEGFSENREQDGGQPSSCEQQNDAAPFKPEGTVPSRLALGGRGAYSGRCWGSPVRQKKKHTGMASIDSSAPETTSDSSPTLSRRPLRGGWAAASWGRGQDSDSISSSSSDSLGSSSSSGSRRAGAEPGPRAPTPAGERGDRLSGSP</sequence>
<dbReference type="AlphaFoldDB" id="A0A9D3LL98"/>
<organism evidence="2 3">
    <name type="scientific">Anguilla anguilla</name>
    <name type="common">European freshwater eel</name>
    <name type="synonym">Muraena anguilla</name>
    <dbReference type="NCBI Taxonomy" id="7936"/>
    <lineage>
        <taxon>Eukaryota</taxon>
        <taxon>Metazoa</taxon>
        <taxon>Chordata</taxon>
        <taxon>Craniata</taxon>
        <taxon>Vertebrata</taxon>
        <taxon>Euteleostomi</taxon>
        <taxon>Actinopterygii</taxon>
        <taxon>Neopterygii</taxon>
        <taxon>Teleostei</taxon>
        <taxon>Anguilliformes</taxon>
        <taxon>Anguillidae</taxon>
        <taxon>Anguilla</taxon>
    </lineage>
</organism>
<proteinExistence type="predicted"/>
<comment type="caution">
    <text evidence="2">The sequence shown here is derived from an EMBL/GenBank/DDBJ whole genome shotgun (WGS) entry which is preliminary data.</text>
</comment>
<feature type="compositionally biased region" description="Low complexity" evidence="1">
    <location>
        <begin position="129"/>
        <end position="152"/>
    </location>
</feature>
<dbReference type="GO" id="GO:0031462">
    <property type="term" value="C:Cul2-RING ubiquitin ligase complex"/>
    <property type="evidence" value="ECO:0007669"/>
    <property type="project" value="TreeGrafter"/>
</dbReference>
<feature type="compositionally biased region" description="Polar residues" evidence="1">
    <location>
        <begin position="234"/>
        <end position="249"/>
    </location>
</feature>
<feature type="region of interest" description="Disordered" evidence="1">
    <location>
        <begin position="86"/>
        <end position="314"/>
    </location>
</feature>
<evidence type="ECO:0000256" key="1">
    <source>
        <dbReference type="SAM" id="MobiDB-lite"/>
    </source>
</evidence>
<dbReference type="Proteomes" id="UP001044222">
    <property type="component" value="Chromosome 18"/>
</dbReference>
<reference evidence="2" key="1">
    <citation type="submission" date="2021-01" db="EMBL/GenBank/DDBJ databases">
        <title>A chromosome-scale assembly of European eel, Anguilla anguilla.</title>
        <authorList>
            <person name="Henkel C."/>
            <person name="Jong-Raadsen S.A."/>
            <person name="Dufour S."/>
            <person name="Weltzien F.-A."/>
            <person name="Palstra A.P."/>
            <person name="Pelster B."/>
            <person name="Spaink H.P."/>
            <person name="Van Den Thillart G.E."/>
            <person name="Jansen H."/>
            <person name="Zahm M."/>
            <person name="Klopp C."/>
            <person name="Cedric C."/>
            <person name="Louis A."/>
            <person name="Berthelot C."/>
            <person name="Parey E."/>
            <person name="Roest Crollius H."/>
            <person name="Montfort J."/>
            <person name="Robinson-Rechavi M."/>
            <person name="Bucao C."/>
            <person name="Bouchez O."/>
            <person name="Gislard M."/>
            <person name="Lluch J."/>
            <person name="Milhes M."/>
            <person name="Lampietro C."/>
            <person name="Lopez Roques C."/>
            <person name="Donnadieu C."/>
            <person name="Braasch I."/>
            <person name="Desvignes T."/>
            <person name="Postlethwait J."/>
            <person name="Bobe J."/>
            <person name="Guiguen Y."/>
            <person name="Dirks R."/>
        </authorList>
    </citation>
    <scope>NUCLEOTIDE SEQUENCE</scope>
    <source>
        <strain evidence="2">Tag_6206</strain>
        <tissue evidence="2">Liver</tissue>
    </source>
</reference>
<protein>
    <submittedName>
        <fullName evidence="2">Uncharacterized protein</fullName>
    </submittedName>
</protein>